<dbReference type="AlphaFoldDB" id="A0AAQ3JYY3"/>
<proteinExistence type="predicted"/>
<gene>
    <name evidence="2" type="ORF">Cni_G07701</name>
</gene>
<dbReference type="EMBL" id="CP136891">
    <property type="protein sequence ID" value="WOK98989.1"/>
    <property type="molecule type" value="Genomic_DNA"/>
</dbReference>
<evidence type="ECO:0000313" key="2">
    <source>
        <dbReference type="EMBL" id="WOK98989.1"/>
    </source>
</evidence>
<keyword evidence="3" id="KW-1185">Reference proteome</keyword>
<evidence type="ECO:0000313" key="3">
    <source>
        <dbReference type="Proteomes" id="UP001327560"/>
    </source>
</evidence>
<organism evidence="2 3">
    <name type="scientific">Canna indica</name>
    <name type="common">Indian-shot</name>
    <dbReference type="NCBI Taxonomy" id="4628"/>
    <lineage>
        <taxon>Eukaryota</taxon>
        <taxon>Viridiplantae</taxon>
        <taxon>Streptophyta</taxon>
        <taxon>Embryophyta</taxon>
        <taxon>Tracheophyta</taxon>
        <taxon>Spermatophyta</taxon>
        <taxon>Magnoliopsida</taxon>
        <taxon>Liliopsida</taxon>
        <taxon>Zingiberales</taxon>
        <taxon>Cannaceae</taxon>
        <taxon>Canna</taxon>
    </lineage>
</organism>
<reference evidence="2 3" key="1">
    <citation type="submission" date="2023-10" db="EMBL/GenBank/DDBJ databases">
        <title>Chromosome-scale genome assembly provides insights into flower coloration mechanisms of Canna indica.</title>
        <authorList>
            <person name="Li C."/>
        </authorList>
    </citation>
    <scope>NUCLEOTIDE SEQUENCE [LARGE SCALE GENOMIC DNA]</scope>
    <source>
        <tissue evidence="2">Flower</tissue>
    </source>
</reference>
<dbReference type="Proteomes" id="UP001327560">
    <property type="component" value="Chromosome 2"/>
</dbReference>
<name>A0AAQ3JYY3_9LILI</name>
<sequence>MNAKDLANSYDDSNKGLAKLKSSEPGVQETAPAKSTSVDQEEDGKKEAIMISGAVLGNQSLKVSWHPHGVVLKEHQGFDVDYVGPRTHSPSHN</sequence>
<feature type="region of interest" description="Disordered" evidence="1">
    <location>
        <begin position="1"/>
        <end position="45"/>
    </location>
</feature>
<accession>A0AAQ3JYY3</accession>
<evidence type="ECO:0000256" key="1">
    <source>
        <dbReference type="SAM" id="MobiDB-lite"/>
    </source>
</evidence>
<protein>
    <submittedName>
        <fullName evidence="2">Uncharacterized protein</fullName>
    </submittedName>
</protein>